<evidence type="ECO:0000313" key="1">
    <source>
        <dbReference type="EMBL" id="EEF46807.1"/>
    </source>
</evidence>
<gene>
    <name evidence="1" type="ORF">RCOM_0919420</name>
</gene>
<accession>B9RNN9</accession>
<dbReference type="Proteomes" id="UP000008311">
    <property type="component" value="Unassembled WGS sequence"/>
</dbReference>
<protein>
    <submittedName>
        <fullName evidence="1">Uncharacterized protein</fullName>
    </submittedName>
</protein>
<reference evidence="2" key="1">
    <citation type="journal article" date="2010" name="Nat. Biotechnol.">
        <title>Draft genome sequence of the oilseed species Ricinus communis.</title>
        <authorList>
            <person name="Chan A.P."/>
            <person name="Crabtree J."/>
            <person name="Zhao Q."/>
            <person name="Lorenzi H."/>
            <person name="Orvis J."/>
            <person name="Puiu D."/>
            <person name="Melake-Berhan A."/>
            <person name="Jones K.M."/>
            <person name="Redman J."/>
            <person name="Chen G."/>
            <person name="Cahoon E.B."/>
            <person name="Gedil M."/>
            <person name="Stanke M."/>
            <person name="Haas B.J."/>
            <person name="Wortman J.R."/>
            <person name="Fraser-Liggett C.M."/>
            <person name="Ravel J."/>
            <person name="Rabinowicz P.D."/>
        </authorList>
    </citation>
    <scope>NUCLEOTIDE SEQUENCE [LARGE SCALE GENOMIC DNA]</scope>
    <source>
        <strain evidence="2">cv. Hale</strain>
    </source>
</reference>
<name>B9RNN9_RICCO</name>
<proteinExistence type="predicted"/>
<dbReference type="eggNOG" id="KOG1075">
    <property type="taxonomic scope" value="Eukaryota"/>
</dbReference>
<organism evidence="1 2">
    <name type="scientific">Ricinus communis</name>
    <name type="common">Castor bean</name>
    <dbReference type="NCBI Taxonomy" id="3988"/>
    <lineage>
        <taxon>Eukaryota</taxon>
        <taxon>Viridiplantae</taxon>
        <taxon>Streptophyta</taxon>
        <taxon>Embryophyta</taxon>
        <taxon>Tracheophyta</taxon>
        <taxon>Spermatophyta</taxon>
        <taxon>Magnoliopsida</taxon>
        <taxon>eudicotyledons</taxon>
        <taxon>Gunneridae</taxon>
        <taxon>Pentapetalae</taxon>
        <taxon>rosids</taxon>
        <taxon>fabids</taxon>
        <taxon>Malpighiales</taxon>
        <taxon>Euphorbiaceae</taxon>
        <taxon>Acalyphoideae</taxon>
        <taxon>Acalypheae</taxon>
        <taxon>Ricinus</taxon>
    </lineage>
</organism>
<dbReference type="InParanoid" id="B9RNN9"/>
<evidence type="ECO:0000313" key="2">
    <source>
        <dbReference type="Proteomes" id="UP000008311"/>
    </source>
</evidence>
<sequence>MKFASLKLQLSQVKEASGGTDCNNIRAIENMLQHAIVQEEKFWAQKGHQSWIRLGENNTGYFHAVVSQRRRNNQIRGLLDYNCLWVSSH</sequence>
<dbReference type="EMBL" id="EQ973791">
    <property type="protein sequence ID" value="EEF46807.1"/>
    <property type="molecule type" value="Genomic_DNA"/>
</dbReference>
<keyword evidence="2" id="KW-1185">Reference proteome</keyword>
<dbReference type="AlphaFoldDB" id="B9RNN9"/>